<feature type="compositionally biased region" description="Basic residues" evidence="1">
    <location>
        <begin position="59"/>
        <end position="69"/>
    </location>
</feature>
<dbReference type="AlphaFoldDB" id="A0A6J7LYH2"/>
<feature type="region of interest" description="Disordered" evidence="1">
    <location>
        <begin position="45"/>
        <end position="105"/>
    </location>
</feature>
<accession>A0A6J7LYH2</accession>
<proteinExistence type="predicted"/>
<feature type="compositionally biased region" description="Polar residues" evidence="1">
    <location>
        <begin position="45"/>
        <end position="55"/>
    </location>
</feature>
<gene>
    <name evidence="2" type="ORF">UFOPK3927_00198</name>
</gene>
<protein>
    <submittedName>
        <fullName evidence="2">Unannotated protein</fullName>
    </submittedName>
</protein>
<evidence type="ECO:0000256" key="1">
    <source>
        <dbReference type="SAM" id="MobiDB-lite"/>
    </source>
</evidence>
<feature type="compositionally biased region" description="Basic and acidic residues" evidence="1">
    <location>
        <begin position="88"/>
        <end position="98"/>
    </location>
</feature>
<dbReference type="EMBL" id="CAFBOK010000013">
    <property type="protein sequence ID" value="CAB4972332.1"/>
    <property type="molecule type" value="Genomic_DNA"/>
</dbReference>
<reference evidence="2" key="1">
    <citation type="submission" date="2020-05" db="EMBL/GenBank/DDBJ databases">
        <authorList>
            <person name="Chiriac C."/>
            <person name="Salcher M."/>
            <person name="Ghai R."/>
            <person name="Kavagutti S V."/>
        </authorList>
    </citation>
    <scope>NUCLEOTIDE SEQUENCE</scope>
</reference>
<sequence>MHFVGGASEELKHLLACRDIAHQRFVQNTPVVTCLDLGELTTIDTNDVSHRSQMSRPLQGRKRPPRGKRIGGGLNSSGDIDSVTLRDAGPRDSRRWIDALDPSPG</sequence>
<evidence type="ECO:0000313" key="2">
    <source>
        <dbReference type="EMBL" id="CAB4972332.1"/>
    </source>
</evidence>
<organism evidence="2">
    <name type="scientific">freshwater metagenome</name>
    <dbReference type="NCBI Taxonomy" id="449393"/>
    <lineage>
        <taxon>unclassified sequences</taxon>
        <taxon>metagenomes</taxon>
        <taxon>ecological metagenomes</taxon>
    </lineage>
</organism>
<name>A0A6J7LYH2_9ZZZZ</name>